<evidence type="ECO:0000313" key="2">
    <source>
        <dbReference type="EMBL" id="AEF16544.1"/>
    </source>
</evidence>
<dbReference type="EMBL" id="CP002739">
    <property type="protein sequence ID" value="AEF16544.1"/>
    <property type="molecule type" value="Genomic_DNA"/>
</dbReference>
<dbReference type="STRING" id="858215.Thexy_0492"/>
<dbReference type="AlphaFoldDB" id="F6BHG3"/>
<evidence type="ECO:0000256" key="1">
    <source>
        <dbReference type="SAM" id="Coils"/>
    </source>
</evidence>
<reference evidence="2" key="1">
    <citation type="submission" date="2011-05" db="EMBL/GenBank/DDBJ databases">
        <title>Complete sequence of Thermoanaerobacterium xylanolyticum LX-11.</title>
        <authorList>
            <consortium name="US DOE Joint Genome Institute"/>
            <person name="Lucas S."/>
            <person name="Han J."/>
            <person name="Lapidus A."/>
            <person name="Cheng J.-F."/>
            <person name="Goodwin L."/>
            <person name="Pitluck S."/>
            <person name="Peters L."/>
            <person name="Mikhailova N."/>
            <person name="Lu M."/>
            <person name="Han C."/>
            <person name="Tapia R."/>
            <person name="Land M."/>
            <person name="Hauser L."/>
            <person name="Kyrpides N."/>
            <person name="Ivanova N."/>
            <person name="Pagani I."/>
            <person name="Hemme C."/>
            <person name="Woyke T."/>
        </authorList>
    </citation>
    <scope>NUCLEOTIDE SEQUENCE</scope>
    <source>
        <strain evidence="2">LX-11</strain>
    </source>
</reference>
<accession>F6BHG3</accession>
<evidence type="ECO:0000313" key="3">
    <source>
        <dbReference type="Proteomes" id="UP000007239"/>
    </source>
</evidence>
<dbReference type="Proteomes" id="UP000007239">
    <property type="component" value="Chromosome"/>
</dbReference>
<keyword evidence="3" id="KW-1185">Reference proteome</keyword>
<dbReference type="KEGG" id="txy:Thexy_0492"/>
<organism evidence="2 3">
    <name type="scientific">Thermoanaerobacterium xylanolyticum (strain ATCC 49914 / DSM 7097 / LX-11)</name>
    <dbReference type="NCBI Taxonomy" id="858215"/>
    <lineage>
        <taxon>Bacteria</taxon>
        <taxon>Bacillati</taxon>
        <taxon>Bacillota</taxon>
        <taxon>Clostridia</taxon>
        <taxon>Thermoanaerobacterales</taxon>
        <taxon>Thermoanaerobacteraceae</taxon>
        <taxon>Thermoanaerobacterium</taxon>
    </lineage>
</organism>
<proteinExistence type="predicted"/>
<feature type="coiled-coil region" evidence="1">
    <location>
        <begin position="161"/>
        <end position="284"/>
    </location>
</feature>
<dbReference type="HOGENOM" id="CLU_879794_0_0_9"/>
<keyword evidence="1" id="KW-0175">Coiled coil</keyword>
<name>F6BHG3_THEXL</name>
<sequence length="326" mass="37977">MKGRCVLLDKNGIDIAKCLDIFLYSLPYSVLIRPFNKDKNLQKKLAGFRLNEKSSPPSKIVPILRQEILKGNFDYADLIDTWKVLKKDLYEKISQMDVDEMEENIVELCRNYGRENVVSALLIDNRQELGDIINKAMELNVDVADEKLVEDDDRIMNQKDSVDLLKKVKKLEREVEKLQDKLIKEEKKNIIEVDNLKKVLENKDKEIASLNKRLEDLRQEKRRLEMILEHIGVEFDKHVVKLINESMAKEKKSENLKVSLNKILMDLQQDNQEIKKNFSEIKELIFNIEKKIASNYVGTAHLQSAVSLEDDDYSLLDDLSKMLKNS</sequence>
<protein>
    <submittedName>
        <fullName evidence="2">Uncharacterized protein</fullName>
    </submittedName>
</protein>
<gene>
    <name evidence="2" type="ordered locus">Thexy_0492</name>
</gene>
<dbReference type="eggNOG" id="ENOG5033Y44">
    <property type="taxonomic scope" value="Bacteria"/>
</dbReference>